<keyword evidence="4" id="KW-1185">Reference proteome</keyword>
<dbReference type="STRING" id="1101373.A9O67_04350"/>
<dbReference type="Proteomes" id="UP000316388">
    <property type="component" value="Unassembled WGS sequence"/>
</dbReference>
<dbReference type="RefSeq" id="WP_058615743.1">
    <property type="nucleotide sequence ID" value="NZ_LZDH01000056.1"/>
</dbReference>
<sequence length="104" mass="11807">MPTIIHPRDFTAERAWGALDIAQLDGITVRLHWTDAPYRWHVNDGAEVFTVLDGRVEMRWREAGEEHRRLLEPGDVFFAEVGCEHVAHPQGPARILVVERAGSV</sequence>
<dbReference type="Pfam" id="PF07883">
    <property type="entry name" value="Cupin_2"/>
    <property type="match status" value="1"/>
</dbReference>
<reference evidence="2 4" key="1">
    <citation type="submission" date="2016-06" db="EMBL/GenBank/DDBJ databases">
        <title>Genome sequence of Tepidimonas fonticaldi PL17.</title>
        <authorList>
            <person name="Pinnaka A.K."/>
        </authorList>
    </citation>
    <scope>NUCLEOTIDE SEQUENCE [LARGE SCALE GENOMIC DNA]</scope>
    <source>
        <strain evidence="2 4">PL17</strain>
    </source>
</reference>
<gene>
    <name evidence="2" type="ORF">A9O67_04350</name>
    <name evidence="3" type="ORF">Tfont_00483</name>
</gene>
<evidence type="ECO:0000313" key="3">
    <source>
        <dbReference type="EMBL" id="TSE37830.1"/>
    </source>
</evidence>
<dbReference type="SUPFAM" id="SSF51182">
    <property type="entry name" value="RmlC-like cupins"/>
    <property type="match status" value="1"/>
</dbReference>
<dbReference type="InterPro" id="IPR013096">
    <property type="entry name" value="Cupin_2"/>
</dbReference>
<evidence type="ECO:0000313" key="4">
    <source>
        <dbReference type="Proteomes" id="UP000091969"/>
    </source>
</evidence>
<protein>
    <submittedName>
        <fullName evidence="2 3">Cupin</fullName>
    </submittedName>
</protein>
<dbReference type="EMBL" id="VJOO01000003">
    <property type="protein sequence ID" value="TSE37830.1"/>
    <property type="molecule type" value="Genomic_DNA"/>
</dbReference>
<comment type="caution">
    <text evidence="2">The sequence shown here is derived from an EMBL/GenBank/DDBJ whole genome shotgun (WGS) entry which is preliminary data.</text>
</comment>
<dbReference type="EMBL" id="LZDH01000056">
    <property type="protein sequence ID" value="OBS30283.1"/>
    <property type="molecule type" value="Genomic_DNA"/>
</dbReference>
<dbReference type="Proteomes" id="UP000091969">
    <property type="component" value="Unassembled WGS sequence"/>
</dbReference>
<name>A0A1A6DTU4_9BURK</name>
<dbReference type="Gene3D" id="2.60.120.10">
    <property type="entry name" value="Jelly Rolls"/>
    <property type="match status" value="1"/>
</dbReference>
<organism evidence="2 4">
    <name type="scientific">Tepidimonas fonticaldi</name>
    <dbReference type="NCBI Taxonomy" id="1101373"/>
    <lineage>
        <taxon>Bacteria</taxon>
        <taxon>Pseudomonadati</taxon>
        <taxon>Pseudomonadota</taxon>
        <taxon>Betaproteobacteria</taxon>
        <taxon>Burkholderiales</taxon>
        <taxon>Tepidimonas</taxon>
    </lineage>
</organism>
<dbReference type="OrthoDB" id="3829432at2"/>
<evidence type="ECO:0000259" key="1">
    <source>
        <dbReference type="Pfam" id="PF07883"/>
    </source>
</evidence>
<evidence type="ECO:0000313" key="5">
    <source>
        <dbReference type="Proteomes" id="UP000316388"/>
    </source>
</evidence>
<feature type="domain" description="Cupin type-2" evidence="1">
    <location>
        <begin position="40"/>
        <end position="98"/>
    </location>
</feature>
<reference evidence="3 5" key="2">
    <citation type="submission" date="2019-07" db="EMBL/GenBank/DDBJ databases">
        <title>Tepidimonas fonticaldi AT-A2 draft genome.</title>
        <authorList>
            <person name="Da Costa M.S."/>
            <person name="Froufe H.J.C."/>
            <person name="Egas C."/>
            <person name="Albuquerque L."/>
        </authorList>
    </citation>
    <scope>NUCLEOTIDE SEQUENCE [LARGE SCALE GENOMIC DNA]</scope>
    <source>
        <strain evidence="3 5">AT-A2</strain>
    </source>
</reference>
<accession>A0A1A6DTU4</accession>
<evidence type="ECO:0000313" key="2">
    <source>
        <dbReference type="EMBL" id="OBS30283.1"/>
    </source>
</evidence>
<dbReference type="InterPro" id="IPR011051">
    <property type="entry name" value="RmlC_Cupin_sf"/>
</dbReference>
<proteinExistence type="predicted"/>
<dbReference type="InterPro" id="IPR014710">
    <property type="entry name" value="RmlC-like_jellyroll"/>
</dbReference>
<dbReference type="AlphaFoldDB" id="A0A1A6DTU4"/>